<feature type="transmembrane region" description="Helical" evidence="7">
    <location>
        <begin position="101"/>
        <end position="121"/>
    </location>
</feature>
<dbReference type="InterPro" id="IPR004680">
    <property type="entry name" value="Cit_transptr-like_dom"/>
</dbReference>
<feature type="transmembrane region" description="Helical" evidence="7">
    <location>
        <begin position="445"/>
        <end position="464"/>
    </location>
</feature>
<feature type="domain" description="RCK C-terminal" evidence="8">
    <location>
        <begin position="204"/>
        <end position="290"/>
    </location>
</feature>
<feature type="transmembrane region" description="Helical" evidence="7">
    <location>
        <begin position="178"/>
        <end position="201"/>
    </location>
</feature>
<evidence type="ECO:0000256" key="6">
    <source>
        <dbReference type="ARBA" id="ARBA00023136"/>
    </source>
</evidence>
<dbReference type="PROSITE" id="PS01271">
    <property type="entry name" value="NA_SULFATE"/>
    <property type="match status" value="1"/>
</dbReference>
<feature type="transmembrane region" description="Helical" evidence="7">
    <location>
        <begin position="141"/>
        <end position="166"/>
    </location>
</feature>
<dbReference type="Pfam" id="PF03600">
    <property type="entry name" value="CitMHS"/>
    <property type="match status" value="1"/>
</dbReference>
<accession>A0AAP6MN25</accession>
<dbReference type="Pfam" id="PF02080">
    <property type="entry name" value="TrkA_C"/>
    <property type="match status" value="2"/>
</dbReference>
<dbReference type="Gene3D" id="3.30.70.1450">
    <property type="entry name" value="Regulator of K+ conductance, C-terminal domain"/>
    <property type="match status" value="2"/>
</dbReference>
<organism evidence="9 10">
    <name type="scientific">Natronospira elongata</name>
    <dbReference type="NCBI Taxonomy" id="3110268"/>
    <lineage>
        <taxon>Bacteria</taxon>
        <taxon>Pseudomonadati</taxon>
        <taxon>Pseudomonadota</taxon>
        <taxon>Gammaproteobacteria</taxon>
        <taxon>Natronospirales</taxon>
        <taxon>Natronospiraceae</taxon>
        <taxon>Natronospira</taxon>
    </lineage>
</organism>
<feature type="transmembrane region" description="Helical" evidence="7">
    <location>
        <begin position="28"/>
        <end position="45"/>
    </location>
</feature>
<protein>
    <submittedName>
        <fullName evidence="9">SLC13 family permease</fullName>
    </submittedName>
</protein>
<keyword evidence="3 7" id="KW-0812">Transmembrane</keyword>
<feature type="transmembrane region" description="Helical" evidence="7">
    <location>
        <begin position="524"/>
        <end position="547"/>
    </location>
</feature>
<dbReference type="GO" id="GO:0008324">
    <property type="term" value="F:monoatomic cation transmembrane transporter activity"/>
    <property type="evidence" value="ECO:0007669"/>
    <property type="project" value="InterPro"/>
</dbReference>
<evidence type="ECO:0000256" key="1">
    <source>
        <dbReference type="ARBA" id="ARBA00004141"/>
    </source>
</evidence>
<evidence type="ECO:0000256" key="2">
    <source>
        <dbReference type="ARBA" id="ARBA00022448"/>
    </source>
</evidence>
<feature type="transmembrane region" description="Helical" evidence="7">
    <location>
        <begin position="6"/>
        <end position="21"/>
    </location>
</feature>
<dbReference type="Proteomes" id="UP001302316">
    <property type="component" value="Unassembled WGS sequence"/>
</dbReference>
<evidence type="ECO:0000256" key="5">
    <source>
        <dbReference type="ARBA" id="ARBA00022989"/>
    </source>
</evidence>
<feature type="transmembrane region" description="Helical" evidence="7">
    <location>
        <begin position="484"/>
        <end position="512"/>
    </location>
</feature>
<reference evidence="9 10" key="1">
    <citation type="submission" date="2023-12" db="EMBL/GenBank/DDBJ databases">
        <title>Whole-genome sequencing of halo(alkali)philic microorganisms from hypersaline lakes.</title>
        <authorList>
            <person name="Sorokin D.Y."/>
            <person name="Merkel A.Y."/>
            <person name="Messina E."/>
            <person name="Yakimov M."/>
        </authorList>
    </citation>
    <scope>NUCLEOTIDE SEQUENCE [LARGE SCALE GENOMIC DNA]</scope>
    <source>
        <strain evidence="9 10">AB-CW1</strain>
    </source>
</reference>
<dbReference type="PANTHER" id="PTHR43652">
    <property type="entry name" value="BASIC AMINO ACID ANTIPORTER YFCC-RELATED"/>
    <property type="match status" value="1"/>
</dbReference>
<keyword evidence="2" id="KW-0813">Transport</keyword>
<dbReference type="AlphaFoldDB" id="A0AAP6MN25"/>
<evidence type="ECO:0000313" key="10">
    <source>
        <dbReference type="Proteomes" id="UP001302316"/>
    </source>
</evidence>
<dbReference type="SUPFAM" id="SSF116726">
    <property type="entry name" value="TrkA C-terminal domain-like"/>
    <property type="match status" value="2"/>
</dbReference>
<sequence length="589" mass="62933">MGFEAWVTIAVLALLLGLLVFSRLAVDVLFVAALAALLVFGVIGPDQALAGFANEGLATVAVLYVVVAGLRDTGATQWIAARVLGRPRSAVGSQARVTLPVAAFSAFLNNTPVVAMMIPTISEWARKFGLSRSRLLMPLSYAAILGGSCTLIGTSTTLIVNGYLLRTEGERGLGFFEIAWVGLPVAVAGLLLMLLFGRWLFPERESISRQVENPREYSVEMLVRADGPLVGQTVEEAGLRHLAGSYLVEIERRGELIPAVSPSERLQADDRLVFVGVPDAVVELQKIRGLVPATNQVFKLDGPRSQRTMVEAVVSESCPLVGQTIRDGRFRNRYGAVVIAVAREGRRLKAKPGDIRLRPGDSLFLETRPGFAEQYGYSRDFYLVSQLNDSSPPRHEHALPAGLLLAGMVLLATTGLLSIFQAALLAALGMLAFRCTTASNARRQVDWQVLIVIGAAFGIGGALHETGVAESFAASMVGLIGSNPWLTLAVIYVITALFSALITNNAAAVLMIPVALSAAQSLDVNFLPFAITLMIAASASFMTPMGYQTNLMVYGPGGYQFNDYIKAGLPMTLVTGLVAVGIIPLVWGF</sequence>
<dbReference type="FunFam" id="3.30.70.1450:FF:000009">
    <property type="entry name" value="SLC13 family permease"/>
    <property type="match status" value="1"/>
</dbReference>
<dbReference type="InterPro" id="IPR036721">
    <property type="entry name" value="RCK_C_sf"/>
</dbReference>
<keyword evidence="10" id="KW-1185">Reference proteome</keyword>
<evidence type="ECO:0000259" key="8">
    <source>
        <dbReference type="PROSITE" id="PS51202"/>
    </source>
</evidence>
<proteinExistence type="predicted"/>
<dbReference type="PROSITE" id="PS51202">
    <property type="entry name" value="RCK_C"/>
    <property type="match status" value="2"/>
</dbReference>
<dbReference type="InterPro" id="IPR006037">
    <property type="entry name" value="RCK_C"/>
</dbReference>
<evidence type="ECO:0000256" key="4">
    <source>
        <dbReference type="ARBA" id="ARBA00022737"/>
    </source>
</evidence>
<dbReference type="InterPro" id="IPR051679">
    <property type="entry name" value="DASS-Related_Transporters"/>
</dbReference>
<gene>
    <name evidence="9" type="ORF">VCB98_13775</name>
</gene>
<dbReference type="PANTHER" id="PTHR43652:SF2">
    <property type="entry name" value="BASIC AMINO ACID ANTIPORTER YFCC-RELATED"/>
    <property type="match status" value="1"/>
</dbReference>
<feature type="transmembrane region" description="Helical" evidence="7">
    <location>
        <begin position="57"/>
        <end position="80"/>
    </location>
</feature>
<dbReference type="EMBL" id="JAYGII010000079">
    <property type="protein sequence ID" value="MEA5446892.1"/>
    <property type="molecule type" value="Genomic_DNA"/>
</dbReference>
<comment type="subcellular location">
    <subcellularLocation>
        <location evidence="1">Membrane</location>
        <topology evidence="1">Multi-pass membrane protein</topology>
    </subcellularLocation>
</comment>
<evidence type="ECO:0000313" key="9">
    <source>
        <dbReference type="EMBL" id="MEA5446892.1"/>
    </source>
</evidence>
<name>A0AAP6MN25_9GAMM</name>
<feature type="domain" description="RCK C-terminal" evidence="8">
    <location>
        <begin position="295"/>
        <end position="381"/>
    </location>
</feature>
<evidence type="ECO:0000256" key="3">
    <source>
        <dbReference type="ARBA" id="ARBA00022692"/>
    </source>
</evidence>
<dbReference type="GO" id="GO:0005886">
    <property type="term" value="C:plasma membrane"/>
    <property type="evidence" value="ECO:0007669"/>
    <property type="project" value="TreeGrafter"/>
</dbReference>
<feature type="transmembrane region" description="Helical" evidence="7">
    <location>
        <begin position="403"/>
        <end position="433"/>
    </location>
</feature>
<comment type="caution">
    <text evidence="9">The sequence shown here is derived from an EMBL/GenBank/DDBJ whole genome shotgun (WGS) entry which is preliminary data.</text>
</comment>
<dbReference type="InterPro" id="IPR031312">
    <property type="entry name" value="Na/sul_symport_CS"/>
</dbReference>
<keyword evidence="6 7" id="KW-0472">Membrane</keyword>
<feature type="transmembrane region" description="Helical" evidence="7">
    <location>
        <begin position="567"/>
        <end position="587"/>
    </location>
</feature>
<evidence type="ECO:0000256" key="7">
    <source>
        <dbReference type="SAM" id="Phobius"/>
    </source>
</evidence>
<dbReference type="RefSeq" id="WP_346053506.1">
    <property type="nucleotide sequence ID" value="NZ_JAYGII010000079.1"/>
</dbReference>
<keyword evidence="5 7" id="KW-1133">Transmembrane helix</keyword>
<dbReference type="GO" id="GO:0006813">
    <property type="term" value="P:potassium ion transport"/>
    <property type="evidence" value="ECO:0007669"/>
    <property type="project" value="InterPro"/>
</dbReference>
<keyword evidence="4" id="KW-0677">Repeat</keyword>